<keyword evidence="3" id="KW-1185">Reference proteome</keyword>
<protein>
    <submittedName>
        <fullName evidence="2">Uncharacterized protein</fullName>
    </submittedName>
</protein>
<feature type="transmembrane region" description="Helical" evidence="1">
    <location>
        <begin position="214"/>
        <end position="231"/>
    </location>
</feature>
<evidence type="ECO:0000256" key="1">
    <source>
        <dbReference type="SAM" id="Phobius"/>
    </source>
</evidence>
<dbReference type="RefSeq" id="WP_008823270.1">
    <property type="nucleotide sequence ID" value="NZ_JH376763.1"/>
</dbReference>
<dbReference type="HOGENOM" id="CLU_929571_0_0_10"/>
<organism evidence="2 3">
    <name type="scientific">Prevotella histicola F0411</name>
    <dbReference type="NCBI Taxonomy" id="857291"/>
    <lineage>
        <taxon>Bacteria</taxon>
        <taxon>Pseudomonadati</taxon>
        <taxon>Bacteroidota</taxon>
        <taxon>Bacteroidia</taxon>
        <taxon>Bacteroidales</taxon>
        <taxon>Prevotellaceae</taxon>
        <taxon>Prevotella</taxon>
    </lineage>
</organism>
<keyword evidence="1" id="KW-0812">Transmembrane</keyword>
<reference evidence="2 3" key="1">
    <citation type="submission" date="2011-10" db="EMBL/GenBank/DDBJ databases">
        <title>The Genome Sequence of Prevotella histicola F0411.</title>
        <authorList>
            <consortium name="The Broad Institute Genome Sequencing Platform"/>
            <person name="Earl A."/>
            <person name="Ward D."/>
            <person name="Feldgarden M."/>
            <person name="Gevers D."/>
            <person name="Izard J."/>
            <person name="Ganesan A."/>
            <person name="Blanton J.M."/>
            <person name="Baranova O.V."/>
            <person name="Tanner A.C."/>
            <person name="Mathney J.M.J."/>
            <person name="Dewhirst F.E."/>
            <person name="Young S.K."/>
            <person name="Zeng Q."/>
            <person name="Gargeya S."/>
            <person name="Fitzgerald M."/>
            <person name="Haas B."/>
            <person name="Abouelleil A."/>
            <person name="Alvarado L."/>
            <person name="Arachchi H.M."/>
            <person name="Berlin A."/>
            <person name="Brown A."/>
            <person name="Chapman S.B."/>
            <person name="Chen Z."/>
            <person name="Dunbar C."/>
            <person name="Freedman E."/>
            <person name="Gearin G."/>
            <person name="Gellesch M."/>
            <person name="Goldberg J."/>
            <person name="Griggs A."/>
            <person name="Gujja S."/>
            <person name="Heiman D."/>
            <person name="Howarth C."/>
            <person name="Larson L."/>
            <person name="Lui A."/>
            <person name="MacDonald P.J.P."/>
            <person name="Montmayeur A."/>
            <person name="Murphy C."/>
            <person name="Neiman D."/>
            <person name="Pearson M."/>
            <person name="Priest M."/>
            <person name="Roberts A."/>
            <person name="Saif S."/>
            <person name="Shea T."/>
            <person name="Shenoy N."/>
            <person name="Sisk P."/>
            <person name="Stolte C."/>
            <person name="Sykes S."/>
            <person name="Wortman J."/>
            <person name="Nusbaum C."/>
            <person name="Birren B."/>
        </authorList>
    </citation>
    <scope>NUCLEOTIDE SEQUENCE [LARGE SCALE GENOMIC DNA]</scope>
    <source>
        <strain evidence="2 3">F0411</strain>
    </source>
</reference>
<evidence type="ECO:0000313" key="3">
    <source>
        <dbReference type="Proteomes" id="UP000004597"/>
    </source>
</evidence>
<accession>G6AH13</accession>
<feature type="transmembrane region" description="Helical" evidence="1">
    <location>
        <begin position="277"/>
        <end position="297"/>
    </location>
</feature>
<feature type="transmembrane region" description="Helical" evidence="1">
    <location>
        <begin position="183"/>
        <end position="202"/>
    </location>
</feature>
<keyword evidence="1" id="KW-1133">Transmembrane helix</keyword>
<feature type="transmembrane region" description="Helical" evidence="1">
    <location>
        <begin position="86"/>
        <end position="109"/>
    </location>
</feature>
<proteinExistence type="predicted"/>
<keyword evidence="1" id="KW-0472">Membrane</keyword>
<dbReference type="GeneID" id="66732245"/>
<dbReference type="PATRIC" id="fig|857291.3.peg.1361"/>
<feature type="transmembrane region" description="Helical" evidence="1">
    <location>
        <begin position="24"/>
        <end position="48"/>
    </location>
</feature>
<dbReference type="STRING" id="857291.HMPREF9138_01359"/>
<dbReference type="AlphaFoldDB" id="G6AH13"/>
<sequence>MEVQTSNIEDQSTKDKGQKSKKIYPWRAIASFLLVLFTMPLGHAIMILMEKFMDPTAVHYAGFTMGFVGLIMVIIGVFVKGDTRQTLWGLIGGLLFWTGWVEFLFLYYARRYGVPPEIENGQVVTKPEYLIMPASFGMWMMVMTMYIFSTKNGCDFITWIQKKCFGKRKQQIVFQPMTRHTSIVTFMELNMMLWALYLLLMFCYDKNFLGDHHPVTYLVGVSCLVGSLFMFKRQLFLASWGANIRMAIATVIIFWTPVEILGRINFFHEFWVEPEKYTFLMVCILIAFIFLLLYFWFKASKRRKFRSQ</sequence>
<comment type="caution">
    <text evidence="2">The sequence shown here is derived from an EMBL/GenBank/DDBJ whole genome shotgun (WGS) entry which is preliminary data.</text>
</comment>
<dbReference type="Proteomes" id="UP000004597">
    <property type="component" value="Unassembled WGS sequence"/>
</dbReference>
<feature type="transmembrane region" description="Helical" evidence="1">
    <location>
        <begin position="60"/>
        <end position="79"/>
    </location>
</feature>
<dbReference type="EMBL" id="AFXP01000010">
    <property type="protein sequence ID" value="EHG16197.1"/>
    <property type="molecule type" value="Genomic_DNA"/>
</dbReference>
<gene>
    <name evidence="2" type="ORF">HMPREF9138_01359</name>
</gene>
<feature type="transmembrane region" description="Helical" evidence="1">
    <location>
        <begin position="129"/>
        <end position="148"/>
    </location>
</feature>
<name>G6AH13_9BACT</name>
<evidence type="ECO:0000313" key="2">
    <source>
        <dbReference type="EMBL" id="EHG16197.1"/>
    </source>
</evidence>
<feature type="transmembrane region" description="Helical" evidence="1">
    <location>
        <begin position="238"/>
        <end position="257"/>
    </location>
</feature>